<evidence type="ECO:0000313" key="9">
    <source>
        <dbReference type="Proteomes" id="UP001279734"/>
    </source>
</evidence>
<evidence type="ECO:0000256" key="4">
    <source>
        <dbReference type="ARBA" id="ARBA00022801"/>
    </source>
</evidence>
<dbReference type="GO" id="GO:0030599">
    <property type="term" value="F:pectinesterase activity"/>
    <property type="evidence" value="ECO:0007669"/>
    <property type="project" value="UniProtKB-EC"/>
</dbReference>
<comment type="pathway">
    <text evidence="1">Glycan metabolism; pectin degradation; 2-dehydro-3-deoxy-D-gluconate from pectin: step 1/5.</text>
</comment>
<reference evidence="8" key="1">
    <citation type="submission" date="2023-05" db="EMBL/GenBank/DDBJ databases">
        <title>Nepenthes gracilis genome sequencing.</title>
        <authorList>
            <person name="Fukushima K."/>
        </authorList>
    </citation>
    <scope>NUCLEOTIDE SEQUENCE</scope>
    <source>
        <strain evidence="8">SING2019-196</strain>
    </source>
</reference>
<dbReference type="GO" id="GO:0042545">
    <property type="term" value="P:cell wall modification"/>
    <property type="evidence" value="ECO:0007669"/>
    <property type="project" value="InterPro"/>
</dbReference>
<dbReference type="Gene3D" id="2.160.20.10">
    <property type="entry name" value="Single-stranded right-handed beta-helix, Pectin lyase-like"/>
    <property type="match status" value="1"/>
</dbReference>
<feature type="chain" id="PRO_5042102541" description="pectinesterase" evidence="6">
    <location>
        <begin position="24"/>
        <end position="349"/>
    </location>
</feature>
<dbReference type="EMBL" id="BSYO01000036">
    <property type="protein sequence ID" value="GMH29712.1"/>
    <property type="molecule type" value="Genomic_DNA"/>
</dbReference>
<sequence>MPLLRSVSCIAALLFAVCGVAVAEQYGRLISSRRIVVDQSGRGDFWTVQSAIDSVPSGNADWITIIVKAGVYKEKVKIESEKEFIKLLGEGMHTTSIVWGDHEDATFSSFANNSIAVGISFVNSYNYPKVMDHSKILPALAARVSGDESLFYRCGFFGVQDTLWDDHGRHYFKKCRIEGAIDFIYGAGQSIYESCVLQVNAEMAGLTSGAYLVAQGRESEADAGGFVFKGCMVTGGLTYLGRAWRPYARIVFYQTYMDKARLSSGWGTIVVPEGWLAWTGEGKEYQLTFAEVDCFGPHYNTSKRVGWEKINNVQAVSDMINLSFIDTDGWTKPFSMTRKSKMGNTTIEM</sequence>
<feature type="signal peptide" evidence="6">
    <location>
        <begin position="1"/>
        <end position="23"/>
    </location>
</feature>
<dbReference type="InterPro" id="IPR012334">
    <property type="entry name" value="Pectin_lyas_fold"/>
</dbReference>
<comment type="caution">
    <text evidence="8">The sequence shown here is derived from an EMBL/GenBank/DDBJ whole genome shotgun (WGS) entry which is preliminary data.</text>
</comment>
<keyword evidence="5" id="KW-0063">Aspartyl esterase</keyword>
<organism evidence="8 9">
    <name type="scientific">Nepenthes gracilis</name>
    <name type="common">Slender pitcher plant</name>
    <dbReference type="NCBI Taxonomy" id="150966"/>
    <lineage>
        <taxon>Eukaryota</taxon>
        <taxon>Viridiplantae</taxon>
        <taxon>Streptophyta</taxon>
        <taxon>Embryophyta</taxon>
        <taxon>Tracheophyta</taxon>
        <taxon>Spermatophyta</taxon>
        <taxon>Magnoliopsida</taxon>
        <taxon>eudicotyledons</taxon>
        <taxon>Gunneridae</taxon>
        <taxon>Pentapetalae</taxon>
        <taxon>Caryophyllales</taxon>
        <taxon>Nepenthaceae</taxon>
        <taxon>Nepenthes</taxon>
    </lineage>
</organism>
<gene>
    <name evidence="8" type="ORF">Nepgr_031555</name>
</gene>
<dbReference type="SUPFAM" id="SSF51126">
    <property type="entry name" value="Pectin lyase-like"/>
    <property type="match status" value="1"/>
</dbReference>
<evidence type="ECO:0000256" key="5">
    <source>
        <dbReference type="ARBA" id="ARBA00023085"/>
    </source>
</evidence>
<dbReference type="AlphaFoldDB" id="A0AAD3Y4X4"/>
<dbReference type="InterPro" id="IPR000070">
    <property type="entry name" value="Pectinesterase_cat"/>
</dbReference>
<evidence type="ECO:0000256" key="3">
    <source>
        <dbReference type="ARBA" id="ARBA00013229"/>
    </source>
</evidence>
<evidence type="ECO:0000256" key="6">
    <source>
        <dbReference type="SAM" id="SignalP"/>
    </source>
</evidence>
<keyword evidence="9" id="KW-1185">Reference proteome</keyword>
<dbReference type="Pfam" id="PF01095">
    <property type="entry name" value="Pectinesterase"/>
    <property type="match status" value="1"/>
</dbReference>
<dbReference type="EC" id="3.1.1.11" evidence="3"/>
<keyword evidence="4" id="KW-0378">Hydrolase</keyword>
<evidence type="ECO:0000313" key="8">
    <source>
        <dbReference type="EMBL" id="GMH29712.1"/>
    </source>
</evidence>
<dbReference type="PANTHER" id="PTHR31321:SF76">
    <property type="entry name" value="PECTINESTERASE 10-RELATED"/>
    <property type="match status" value="1"/>
</dbReference>
<dbReference type="InterPro" id="IPR011050">
    <property type="entry name" value="Pectin_lyase_fold/virulence"/>
</dbReference>
<protein>
    <recommendedName>
        <fullName evidence="3">pectinesterase</fullName>
        <ecNumber evidence="3">3.1.1.11</ecNumber>
    </recommendedName>
</protein>
<evidence type="ECO:0000259" key="7">
    <source>
        <dbReference type="Pfam" id="PF01095"/>
    </source>
</evidence>
<feature type="domain" description="Pectinesterase catalytic" evidence="7">
    <location>
        <begin position="35"/>
        <end position="315"/>
    </location>
</feature>
<accession>A0AAD3Y4X4</accession>
<proteinExistence type="inferred from homology"/>
<name>A0AAD3Y4X4_NEPGR</name>
<dbReference type="PANTHER" id="PTHR31321">
    <property type="entry name" value="ACYL-COA THIOESTER HYDROLASE YBHC-RELATED"/>
    <property type="match status" value="1"/>
</dbReference>
<dbReference type="Proteomes" id="UP001279734">
    <property type="component" value="Unassembled WGS sequence"/>
</dbReference>
<evidence type="ECO:0000256" key="1">
    <source>
        <dbReference type="ARBA" id="ARBA00005184"/>
    </source>
</evidence>
<comment type="similarity">
    <text evidence="2">Belongs to the pectinesterase family.</text>
</comment>
<dbReference type="GO" id="GO:0045490">
    <property type="term" value="P:pectin catabolic process"/>
    <property type="evidence" value="ECO:0007669"/>
    <property type="project" value="TreeGrafter"/>
</dbReference>
<keyword evidence="6" id="KW-0732">Signal</keyword>
<evidence type="ECO:0000256" key="2">
    <source>
        <dbReference type="ARBA" id="ARBA00008891"/>
    </source>
</evidence>